<accession>A0ABD7NGY5</accession>
<dbReference type="AlphaFoldDB" id="A0ABD7NGY5"/>
<reference evidence="1 2" key="1">
    <citation type="submission" date="2018-06" db="EMBL/GenBank/DDBJ databases">
        <authorList>
            <consortium name="Pathogen Informatics"/>
            <person name="Doyle S."/>
        </authorList>
    </citation>
    <scope>NUCLEOTIDE SEQUENCE [LARGE SCALE GENOMIC DNA]</scope>
    <source>
        <strain evidence="1 2">NCTC1080</strain>
    </source>
</reference>
<dbReference type="EC" id="3.6.1.-" evidence="1"/>
<dbReference type="GO" id="GO:0016787">
    <property type="term" value="F:hydrolase activity"/>
    <property type="evidence" value="ECO:0007669"/>
    <property type="project" value="UniProtKB-KW"/>
</dbReference>
<organism evidence="1 2">
    <name type="scientific">Streptococcus viridans</name>
    <dbReference type="NCBI Taxonomy" id="78535"/>
    <lineage>
        <taxon>Bacteria</taxon>
        <taxon>Bacillati</taxon>
        <taxon>Bacillota</taxon>
        <taxon>Bacilli</taxon>
        <taxon>Lactobacillales</taxon>
        <taxon>Streptococcaceae</taxon>
        <taxon>Streptococcus</taxon>
    </lineage>
</organism>
<dbReference type="EMBL" id="UHHS01000002">
    <property type="protein sequence ID" value="SUP03554.1"/>
    <property type="molecule type" value="Genomic_DNA"/>
</dbReference>
<keyword evidence="2" id="KW-1185">Reference proteome</keyword>
<name>A0ABD7NGY5_9STRE</name>
<comment type="caution">
    <text evidence="1">The sequence shown here is derived from an EMBL/GenBank/DDBJ whole genome shotgun (WGS) entry which is preliminary data.</text>
</comment>
<protein>
    <submittedName>
        <fullName evidence="1">SNF2 family protein</fullName>
        <ecNumber evidence="1">3.6.1.-</ecNumber>
    </submittedName>
</protein>
<evidence type="ECO:0000313" key="1">
    <source>
        <dbReference type="EMBL" id="SUP03554.1"/>
    </source>
</evidence>
<gene>
    <name evidence="1" type="ORF">NCTC1080_02011</name>
</gene>
<sequence>MFLLSKKRRDGANQSGIRPLFLYGYEEQKEPVSKVMMTAQPVNAIEEKVPESIEMETDSEVADVVENHSCC</sequence>
<evidence type="ECO:0000313" key="2">
    <source>
        <dbReference type="Proteomes" id="UP000254098"/>
    </source>
</evidence>
<proteinExistence type="predicted"/>
<dbReference type="Proteomes" id="UP000254098">
    <property type="component" value="Unassembled WGS sequence"/>
</dbReference>
<keyword evidence="1" id="KW-0378">Hydrolase</keyword>